<feature type="repeat" description="PPR" evidence="3">
    <location>
        <begin position="182"/>
        <end position="212"/>
    </location>
</feature>
<evidence type="ECO:0000256" key="3">
    <source>
        <dbReference type="PROSITE-ProRule" id="PRU00708"/>
    </source>
</evidence>
<sequence length="621" mass="69900">MPPLLHSPFINSKYRALEEGIFSLLSTSTSFNHILQIHARIFILGLHQNNFIATRLINLCSSTFSINHACLTFHHISYPTVGLWNTFIRTLSQNNLPIETLRTYTQMKKTQIPPDNFTFPFLLKACSVLSPSSPIGPAIHGEIIRTGFEFDPYIRNSLIDMYSKSGHLESAFFLFEGMTVRDVVTWNSMIAGCFRREDIGRGRELFDRMPERNVVSWNTVVSGYAHNGQALEALRLFRRMQSEGIPPNEVTLLSVISACAQAGAIETGKWVHRYIERSGIKLDVYLSNCLIDMYSKGGSLQDARKVFDAMDKRTVVSWNSMIAGFATHGCGEDAVLLFENMDRAGVEPNDITYIAILSACKHAGLIEEGRKYFKHMVEKHGTTPKVEHYGCMVDLLGRGGYLIEAHELIKNMPIPPDAGIWGALLDACRTHGNLELAEHAVACLLELEPCNAGNYVLLSNIYAARGLWEDVEQVRKKMKGRKVEKTPGSSSIEVESSIHEFVIGDRSHPRSNEIYEKLDDLAMQLKLAGYVPETDSVLHDICEEEKEHALNVHSEKLAIAFGLISTAPGMTLRVVKNLRVCKDCHSATKLISKIVRRKIIVRDRIRFHHFSDGRCSCKDFW</sequence>
<evidence type="ECO:0000256" key="1">
    <source>
        <dbReference type="ARBA" id="ARBA00006643"/>
    </source>
</evidence>
<dbReference type="NCBIfam" id="TIGR00756">
    <property type="entry name" value="PPR"/>
    <property type="match status" value="5"/>
</dbReference>
<protein>
    <recommendedName>
        <fullName evidence="4">DYW domain-containing protein</fullName>
    </recommendedName>
</protein>
<dbReference type="InterPro" id="IPR032867">
    <property type="entry name" value="DYW_dom"/>
</dbReference>
<accession>A0A9Q0K1X8</accession>
<dbReference type="FunFam" id="1.25.40.10:FF:000348">
    <property type="entry name" value="Pentatricopeptide repeat-containing protein chloroplastic"/>
    <property type="match status" value="1"/>
</dbReference>
<dbReference type="Pfam" id="PF13041">
    <property type="entry name" value="PPR_2"/>
    <property type="match status" value="3"/>
</dbReference>
<dbReference type="Pfam" id="PF01535">
    <property type="entry name" value="PPR"/>
    <property type="match status" value="3"/>
</dbReference>
<feature type="repeat" description="PPR" evidence="3">
    <location>
        <begin position="349"/>
        <end position="384"/>
    </location>
</feature>
<keyword evidence="6" id="KW-1185">Reference proteome</keyword>
<dbReference type="Proteomes" id="UP001141806">
    <property type="component" value="Unassembled WGS sequence"/>
</dbReference>
<dbReference type="Gene3D" id="1.25.40.10">
    <property type="entry name" value="Tetratricopeptide repeat domain"/>
    <property type="match status" value="4"/>
</dbReference>
<dbReference type="PROSITE" id="PS51375">
    <property type="entry name" value="PPR"/>
    <property type="match status" value="6"/>
</dbReference>
<reference evidence="5" key="1">
    <citation type="journal article" date="2023" name="Plant J.">
        <title>The genome of the king protea, Protea cynaroides.</title>
        <authorList>
            <person name="Chang J."/>
            <person name="Duong T.A."/>
            <person name="Schoeman C."/>
            <person name="Ma X."/>
            <person name="Roodt D."/>
            <person name="Barker N."/>
            <person name="Li Z."/>
            <person name="Van de Peer Y."/>
            <person name="Mizrachi E."/>
        </authorList>
    </citation>
    <scope>NUCLEOTIDE SEQUENCE</scope>
    <source>
        <tissue evidence="5">Young leaves</tissue>
    </source>
</reference>
<dbReference type="PANTHER" id="PTHR47926:SF537">
    <property type="entry name" value="PENTACOTRIPEPTIDE-REPEAT REGION OF PRORP DOMAIN-CONTAINING PROTEIN"/>
    <property type="match status" value="1"/>
</dbReference>
<evidence type="ECO:0000256" key="2">
    <source>
        <dbReference type="ARBA" id="ARBA00022737"/>
    </source>
</evidence>
<dbReference type="InterPro" id="IPR046960">
    <property type="entry name" value="PPR_At4g14850-like_plant"/>
</dbReference>
<feature type="repeat" description="PPR" evidence="3">
    <location>
        <begin position="314"/>
        <end position="348"/>
    </location>
</feature>
<gene>
    <name evidence="5" type="ORF">NE237_020724</name>
</gene>
<comment type="caution">
    <text evidence="5">The sequence shown here is derived from an EMBL/GenBank/DDBJ whole genome shotgun (WGS) entry which is preliminary data.</text>
</comment>
<dbReference type="InterPro" id="IPR002885">
    <property type="entry name" value="PPR_rpt"/>
</dbReference>
<dbReference type="Pfam" id="PF14432">
    <property type="entry name" value="DYW_deaminase"/>
    <property type="match status" value="1"/>
</dbReference>
<dbReference type="GO" id="GO:0003723">
    <property type="term" value="F:RNA binding"/>
    <property type="evidence" value="ECO:0007669"/>
    <property type="project" value="InterPro"/>
</dbReference>
<organism evidence="5 6">
    <name type="scientific">Protea cynaroides</name>
    <dbReference type="NCBI Taxonomy" id="273540"/>
    <lineage>
        <taxon>Eukaryota</taxon>
        <taxon>Viridiplantae</taxon>
        <taxon>Streptophyta</taxon>
        <taxon>Embryophyta</taxon>
        <taxon>Tracheophyta</taxon>
        <taxon>Spermatophyta</taxon>
        <taxon>Magnoliopsida</taxon>
        <taxon>Proteales</taxon>
        <taxon>Proteaceae</taxon>
        <taxon>Protea</taxon>
    </lineage>
</organism>
<dbReference type="Pfam" id="PF20430">
    <property type="entry name" value="Eplus_motif"/>
    <property type="match status" value="1"/>
</dbReference>
<dbReference type="PANTHER" id="PTHR47926">
    <property type="entry name" value="PENTATRICOPEPTIDE REPEAT-CONTAINING PROTEIN"/>
    <property type="match status" value="1"/>
</dbReference>
<dbReference type="InterPro" id="IPR011990">
    <property type="entry name" value="TPR-like_helical_dom_sf"/>
</dbReference>
<evidence type="ECO:0000259" key="4">
    <source>
        <dbReference type="Pfam" id="PF14432"/>
    </source>
</evidence>
<proteinExistence type="inferred from homology"/>
<dbReference type="GO" id="GO:0008270">
    <property type="term" value="F:zinc ion binding"/>
    <property type="evidence" value="ECO:0007669"/>
    <property type="project" value="InterPro"/>
</dbReference>
<dbReference type="OrthoDB" id="750171at2759"/>
<comment type="similarity">
    <text evidence="1">Belongs to the PPR family. PCMP-H subfamily.</text>
</comment>
<feature type="domain" description="DYW" evidence="4">
    <location>
        <begin position="529"/>
        <end position="621"/>
    </location>
</feature>
<feature type="repeat" description="PPR" evidence="3">
    <location>
        <begin position="213"/>
        <end position="247"/>
    </location>
</feature>
<dbReference type="Pfam" id="PF20431">
    <property type="entry name" value="E_motif"/>
    <property type="match status" value="1"/>
</dbReference>
<dbReference type="InterPro" id="IPR046848">
    <property type="entry name" value="E_motif"/>
</dbReference>
<name>A0A9Q0K1X8_9MAGN</name>
<evidence type="ECO:0000313" key="6">
    <source>
        <dbReference type="Proteomes" id="UP001141806"/>
    </source>
</evidence>
<keyword evidence="2" id="KW-0677">Repeat</keyword>
<feature type="repeat" description="PPR" evidence="3">
    <location>
        <begin position="283"/>
        <end position="313"/>
    </location>
</feature>
<dbReference type="AlphaFoldDB" id="A0A9Q0K1X8"/>
<feature type="repeat" description="PPR" evidence="3">
    <location>
        <begin position="248"/>
        <end position="282"/>
    </location>
</feature>
<evidence type="ECO:0000313" key="5">
    <source>
        <dbReference type="EMBL" id="KAJ4960814.1"/>
    </source>
</evidence>
<dbReference type="EMBL" id="JAMYWD010000009">
    <property type="protein sequence ID" value="KAJ4960814.1"/>
    <property type="molecule type" value="Genomic_DNA"/>
</dbReference>
<dbReference type="FunFam" id="1.25.40.10:FF:002148">
    <property type="entry name" value="Pentatricopeptide repeat-containing protein At2g29760, chloroplastic"/>
    <property type="match status" value="1"/>
</dbReference>
<dbReference type="InterPro" id="IPR046849">
    <property type="entry name" value="E2_motif"/>
</dbReference>
<dbReference type="GO" id="GO:0009451">
    <property type="term" value="P:RNA modification"/>
    <property type="evidence" value="ECO:0007669"/>
    <property type="project" value="InterPro"/>
</dbReference>